<name>A0AA49JHM0_9BACT</name>
<dbReference type="Pfam" id="PF09345">
    <property type="entry name" value="SiaC"/>
    <property type="match status" value="1"/>
</dbReference>
<protein>
    <submittedName>
        <fullName evidence="2">DUF1987 domain-containing protein</fullName>
    </submittedName>
</protein>
<proteinExistence type="predicted"/>
<gene>
    <name evidence="2" type="ORF">K4G66_11320</name>
</gene>
<dbReference type="AlphaFoldDB" id="A0AA49JHM0"/>
<dbReference type="EMBL" id="CP120682">
    <property type="protein sequence ID" value="WKN39279.1"/>
    <property type="molecule type" value="Genomic_DNA"/>
</dbReference>
<accession>A0AA49JHM0</accession>
<sequence>MNKVQLETLEIRGEKHTFYTPHVLFNADTGHCLLEGESFLENTWGFYEQLRNWLEEYAKTEQPIVFDFKMIYFNTSSSKGILELLLFLKEYEDQGNTVQVNWYYPNEDEDILEEAEDFIEDTQLDIKLIPC</sequence>
<organism evidence="2">
    <name type="scientific">Roseihalotalea indica</name>
    <dbReference type="NCBI Taxonomy" id="2867963"/>
    <lineage>
        <taxon>Bacteria</taxon>
        <taxon>Pseudomonadati</taxon>
        <taxon>Bacteroidota</taxon>
        <taxon>Cytophagia</taxon>
        <taxon>Cytophagales</taxon>
        <taxon>Catalimonadaceae</taxon>
        <taxon>Roseihalotalea</taxon>
    </lineage>
</organism>
<reference evidence="2" key="2">
    <citation type="journal article" date="2024" name="Antonie Van Leeuwenhoek">
        <title>Roseihalotalea indica gen. nov., sp. nov., a halophilic Bacteroidetes from mesopelagic Southwest Indian Ocean with higher carbohydrate metabolic potential.</title>
        <authorList>
            <person name="Chen B."/>
            <person name="Zhang M."/>
            <person name="Lin D."/>
            <person name="Ye J."/>
            <person name="Tang K."/>
        </authorList>
    </citation>
    <scope>NUCLEOTIDE SEQUENCE</scope>
    <source>
        <strain evidence="2">TK19036</strain>
    </source>
</reference>
<reference evidence="2" key="1">
    <citation type="journal article" date="2023" name="Comput. Struct. Biotechnol. J.">
        <title>Discovery of a novel marine Bacteroidetes with a rich repertoire of carbohydrate-active enzymes.</title>
        <authorList>
            <person name="Chen B."/>
            <person name="Liu G."/>
            <person name="Chen Q."/>
            <person name="Wang H."/>
            <person name="Liu L."/>
            <person name="Tang K."/>
        </authorList>
    </citation>
    <scope>NUCLEOTIDE SEQUENCE</scope>
    <source>
        <strain evidence="2">TK19036</strain>
    </source>
</reference>
<evidence type="ECO:0000313" key="2">
    <source>
        <dbReference type="EMBL" id="WKN39279.1"/>
    </source>
</evidence>
<dbReference type="InterPro" id="IPR018530">
    <property type="entry name" value="SiaC"/>
</dbReference>
<evidence type="ECO:0000259" key="1">
    <source>
        <dbReference type="Pfam" id="PF09345"/>
    </source>
</evidence>
<feature type="domain" description="SiaC family regulatory phosphoprotein" evidence="1">
    <location>
        <begin position="16"/>
        <end position="130"/>
    </location>
</feature>